<dbReference type="GO" id="GO:0006260">
    <property type="term" value="P:DNA replication"/>
    <property type="evidence" value="ECO:0007669"/>
    <property type="project" value="TreeGrafter"/>
</dbReference>
<gene>
    <name evidence="2" type="ORF">JOB18_020855</name>
</gene>
<reference evidence="2 3" key="1">
    <citation type="journal article" date="2021" name="Sci. Rep.">
        <title>Chromosome anchoring in Senegalese sole (Solea senegalensis) reveals sex-associated markers and genome rearrangements in flatfish.</title>
        <authorList>
            <person name="Guerrero-Cozar I."/>
            <person name="Gomez-Garrido J."/>
            <person name="Berbel C."/>
            <person name="Martinez-Blanch J.F."/>
            <person name="Alioto T."/>
            <person name="Claros M.G."/>
            <person name="Gagnaire P.A."/>
            <person name="Manchado M."/>
        </authorList>
    </citation>
    <scope>NUCLEOTIDE SEQUENCE [LARGE SCALE GENOMIC DNA]</scope>
    <source>
        <strain evidence="2">Sse05_10M</strain>
    </source>
</reference>
<proteinExistence type="predicted"/>
<sequence>MASSSDCRSKIKEERDDDFELSAGHSHIFTVQFENKDEEHTVLCESLCTVLDAMKSNEKIREELTCADENIVIQRGTGDNECTIATHFPCTLLKENENLLVLVKKEIIERKTKEDLPIHPKNEYAVFYIDTDPGLNAKTKPLFRSNALKNSNYVCIYGFKEMTVVEALQKDGRFVDDLDSFYLKNIENKKRTECTLKIKVLHGKKFKICMERMRRESGKLQGTPGAKGSGNLQGTPGAKGSGNLLETPGSINSLVRVSEVAHQIGVRVIRAGKRTNNDNIEEIRQILCDQITQLRALMAKRVRQRPFEELLELKKEHFGKIQQSFSEVHRVRELLKLSKSVCMVVVYDICVGTGFVLFDDLILTNAHLFNKVQPENDVQVYALFDFELPQPKTDYCEFLCEKEFIDIDKELDYAVLKLCPRGERSKSQSKKSVVIPPGLLKKFGPVPENGEACIIGHPEKDIKKMDPTCIIEEEQRINKINEHLSQYKDTIFIIQSVVHELKSKGIENILKGGAEADKCVTYNTFMYHGSSGSPVFDQSCQVFGLHTAGFTYTWPEGSEESVIEYALPLLHIFNKFVNNLREKNNETLLKRITEEAKGNQHLNMY</sequence>
<evidence type="ECO:0000313" key="3">
    <source>
        <dbReference type="Proteomes" id="UP000693946"/>
    </source>
</evidence>
<accession>A0AAV6QWS6</accession>
<comment type="caution">
    <text evidence="2">The sequence shown here is derived from an EMBL/GenBank/DDBJ whole genome shotgun (WGS) entry which is preliminary data.</text>
</comment>
<dbReference type="Proteomes" id="UP000693946">
    <property type="component" value="Linkage Group LG3"/>
</dbReference>
<dbReference type="GO" id="GO:0000785">
    <property type="term" value="C:chromatin"/>
    <property type="evidence" value="ECO:0007669"/>
    <property type="project" value="TreeGrafter"/>
</dbReference>
<keyword evidence="3" id="KW-1185">Reference proteome</keyword>
<dbReference type="EMBL" id="JAGKHQ010000015">
    <property type="protein sequence ID" value="KAG7496545.1"/>
    <property type="molecule type" value="Genomic_DNA"/>
</dbReference>
<dbReference type="GO" id="GO:0005634">
    <property type="term" value="C:nucleus"/>
    <property type="evidence" value="ECO:0007669"/>
    <property type="project" value="TreeGrafter"/>
</dbReference>
<reference evidence="2" key="2">
    <citation type="submission" date="2021-03" db="EMBL/GenBank/DDBJ databases">
        <authorList>
            <person name="Guerrero-Cozar I."/>
            <person name="Gomez-Garrido J."/>
            <person name="Berbel C."/>
            <person name="Martinez-Blanch J.F."/>
            <person name="Alioto T."/>
            <person name="Claros M.G."/>
            <person name="Gagnaire P.A."/>
            <person name="Manchado M."/>
        </authorList>
    </citation>
    <scope>NUCLEOTIDE SEQUENCE</scope>
    <source>
        <strain evidence="2">Sse05_10M</strain>
        <tissue evidence="2">Blood</tissue>
    </source>
</reference>
<dbReference type="PANTHER" id="PTHR14389">
    <property type="entry name" value="SI:CH1073-475A24.1"/>
    <property type="match status" value="1"/>
</dbReference>
<evidence type="ECO:0008006" key="4">
    <source>
        <dbReference type="Google" id="ProtNLM"/>
    </source>
</evidence>
<dbReference type="EMBL" id="JAGKHQ010000015">
    <property type="protein sequence ID" value="KAG7496546.1"/>
    <property type="molecule type" value="Genomic_DNA"/>
</dbReference>
<dbReference type="Pfam" id="PF13365">
    <property type="entry name" value="Trypsin_2"/>
    <property type="match status" value="1"/>
</dbReference>
<evidence type="ECO:0000313" key="2">
    <source>
        <dbReference type="EMBL" id="KAG7496546.1"/>
    </source>
</evidence>
<feature type="region of interest" description="Disordered" evidence="1">
    <location>
        <begin position="217"/>
        <end position="237"/>
    </location>
</feature>
<name>A0AAV6QWS6_SOLSE</name>
<organism evidence="2 3">
    <name type="scientific">Solea senegalensis</name>
    <name type="common">Senegalese sole</name>
    <dbReference type="NCBI Taxonomy" id="28829"/>
    <lineage>
        <taxon>Eukaryota</taxon>
        <taxon>Metazoa</taxon>
        <taxon>Chordata</taxon>
        <taxon>Craniata</taxon>
        <taxon>Vertebrata</taxon>
        <taxon>Euteleostomi</taxon>
        <taxon>Actinopterygii</taxon>
        <taxon>Neopterygii</taxon>
        <taxon>Teleostei</taxon>
        <taxon>Neoteleostei</taxon>
        <taxon>Acanthomorphata</taxon>
        <taxon>Carangaria</taxon>
        <taxon>Pleuronectiformes</taxon>
        <taxon>Pleuronectoidei</taxon>
        <taxon>Soleidae</taxon>
        <taxon>Solea</taxon>
    </lineage>
</organism>
<dbReference type="AlphaFoldDB" id="A0AAV6QWS6"/>
<dbReference type="PANTHER" id="PTHR14389:SF3">
    <property type="entry name" value="PROTEIN FAM111A-LIKE"/>
    <property type="match status" value="1"/>
</dbReference>
<evidence type="ECO:0000256" key="1">
    <source>
        <dbReference type="SAM" id="MobiDB-lite"/>
    </source>
</evidence>
<protein>
    <recommendedName>
        <fullName evidence="4">Protein FAM111A</fullName>
    </recommendedName>
</protein>